<comment type="subunit">
    <text evidence="8">Homooctamer; active form. Homohexamer; low activity form.</text>
</comment>
<evidence type="ECO:0000256" key="2">
    <source>
        <dbReference type="ARBA" id="ARBA00008055"/>
    </source>
</evidence>
<sequence length="284" mass="30923">MEHRPSAKNVLHSGYHHPVLRTWQCPNTIVRPENLMFPIFIIDGDNDVQEITSMPGNYRYGVNKLKEALQPVVDDGLKSVLLFGVAQNLAKDGLATHADSSDNPVMRVIPKLREWFPDLLIACDVCLCAYTDHGHCGILGADGYLDNQASIERIARQAVNYAKAGAHIVAPSDMMDGRIGAIKEGLTKAGLGSRVSVLSYAAKFASVMYGPFRDAAKSAPGKGDRKGYQLPPGSAGLAARATVSLLVAGLHFAYHPVFTHGFCHSIFKRKKCQKNLFHISTVKI</sequence>
<comment type="pathway">
    <text evidence="1">Porphyrin-containing compound metabolism; protoporphyrin-IX biosynthesis; coproporphyrinogen-III from 5-aminolevulinate: step 1/4.</text>
</comment>
<protein>
    <recommendedName>
        <fullName evidence="3">porphobilinogen synthase</fullName>
        <ecNumber evidence="3">4.2.1.24</ecNumber>
    </recommendedName>
    <alternativeName>
        <fullName evidence="9">Porphobilinogen synthase</fullName>
    </alternativeName>
</protein>
<dbReference type="Pfam" id="PF00490">
    <property type="entry name" value="ALAD"/>
    <property type="match status" value="1"/>
</dbReference>
<dbReference type="GO" id="GO:0005829">
    <property type="term" value="C:cytosol"/>
    <property type="evidence" value="ECO:0007669"/>
    <property type="project" value="TreeGrafter"/>
</dbReference>
<comment type="catalytic activity">
    <reaction evidence="10">
        <text>2 5-aminolevulinate = porphobilinogen + 2 H2O + H(+)</text>
        <dbReference type="Rhea" id="RHEA:24064"/>
        <dbReference type="ChEBI" id="CHEBI:15377"/>
        <dbReference type="ChEBI" id="CHEBI:15378"/>
        <dbReference type="ChEBI" id="CHEBI:58126"/>
        <dbReference type="ChEBI" id="CHEBI:356416"/>
        <dbReference type="EC" id="4.2.1.24"/>
    </reaction>
</comment>
<dbReference type="GO" id="GO:0008270">
    <property type="term" value="F:zinc ion binding"/>
    <property type="evidence" value="ECO:0007669"/>
    <property type="project" value="TreeGrafter"/>
</dbReference>
<evidence type="ECO:0000256" key="7">
    <source>
        <dbReference type="ARBA" id="ARBA00025628"/>
    </source>
</evidence>
<dbReference type="OrthoDB" id="1530at2759"/>
<evidence type="ECO:0000256" key="11">
    <source>
        <dbReference type="RuleBase" id="RU004161"/>
    </source>
</evidence>
<comment type="similarity">
    <text evidence="2 11">Belongs to the ALAD family.</text>
</comment>
<dbReference type="PRINTS" id="PR00144">
    <property type="entry name" value="DALDHYDRTASE"/>
</dbReference>
<keyword evidence="6" id="KW-0627">Porphyrin biosynthesis</keyword>
<evidence type="ECO:0000256" key="3">
    <source>
        <dbReference type="ARBA" id="ARBA00012053"/>
    </source>
</evidence>
<accession>A0A8S1DC06</accession>
<keyword evidence="4" id="KW-0350">Heme biosynthesis</keyword>
<evidence type="ECO:0000256" key="5">
    <source>
        <dbReference type="ARBA" id="ARBA00023239"/>
    </source>
</evidence>
<evidence type="ECO:0000313" key="13">
    <source>
        <dbReference type="Proteomes" id="UP000494165"/>
    </source>
</evidence>
<evidence type="ECO:0000256" key="6">
    <source>
        <dbReference type="ARBA" id="ARBA00023244"/>
    </source>
</evidence>
<dbReference type="GO" id="GO:0006783">
    <property type="term" value="P:heme biosynthetic process"/>
    <property type="evidence" value="ECO:0007669"/>
    <property type="project" value="UniProtKB-KW"/>
</dbReference>
<comment type="function">
    <text evidence="7">Catalyzes an early step in the biosynthesis of tetrapyrroles. Binds two molecules of 5-aminolevulinate per subunit, each at a distinct site, and catalyzes their condensation to form porphobilinogen.</text>
</comment>
<evidence type="ECO:0000256" key="4">
    <source>
        <dbReference type="ARBA" id="ARBA00023133"/>
    </source>
</evidence>
<keyword evidence="13" id="KW-1185">Reference proteome</keyword>
<dbReference type="SMART" id="SM01004">
    <property type="entry name" value="ALAD"/>
    <property type="match status" value="1"/>
</dbReference>
<dbReference type="Gene3D" id="3.20.20.70">
    <property type="entry name" value="Aldolase class I"/>
    <property type="match status" value="1"/>
</dbReference>
<evidence type="ECO:0000313" key="12">
    <source>
        <dbReference type="EMBL" id="CAB3378168.1"/>
    </source>
</evidence>
<dbReference type="AlphaFoldDB" id="A0A8S1DC06"/>
<keyword evidence="5" id="KW-0456">Lyase</keyword>
<dbReference type="EC" id="4.2.1.24" evidence="3"/>
<gene>
    <name evidence="12" type="ORF">CLODIP_2_CD10142</name>
</gene>
<dbReference type="InterPro" id="IPR013785">
    <property type="entry name" value="Aldolase_TIM"/>
</dbReference>
<dbReference type="PANTHER" id="PTHR11458">
    <property type="entry name" value="DELTA-AMINOLEVULINIC ACID DEHYDRATASE"/>
    <property type="match status" value="1"/>
</dbReference>
<evidence type="ECO:0000256" key="1">
    <source>
        <dbReference type="ARBA" id="ARBA00004694"/>
    </source>
</evidence>
<dbReference type="EMBL" id="CADEPI010000159">
    <property type="protein sequence ID" value="CAB3378168.1"/>
    <property type="molecule type" value="Genomic_DNA"/>
</dbReference>
<name>A0A8S1DC06_9INSE</name>
<evidence type="ECO:0000256" key="10">
    <source>
        <dbReference type="ARBA" id="ARBA00047651"/>
    </source>
</evidence>
<comment type="caution">
    <text evidence="12">The sequence shown here is derived from an EMBL/GenBank/DDBJ whole genome shotgun (WGS) entry which is preliminary data.</text>
</comment>
<dbReference type="PANTHER" id="PTHR11458:SF0">
    <property type="entry name" value="DELTA-AMINOLEVULINIC ACID DEHYDRATASE"/>
    <property type="match status" value="1"/>
</dbReference>
<evidence type="ECO:0000256" key="8">
    <source>
        <dbReference type="ARBA" id="ARBA00025861"/>
    </source>
</evidence>
<dbReference type="GO" id="GO:0004655">
    <property type="term" value="F:porphobilinogen synthase activity"/>
    <property type="evidence" value="ECO:0007669"/>
    <property type="project" value="UniProtKB-EC"/>
</dbReference>
<proteinExistence type="inferred from homology"/>
<dbReference type="Proteomes" id="UP000494165">
    <property type="component" value="Unassembled WGS sequence"/>
</dbReference>
<dbReference type="SUPFAM" id="SSF51569">
    <property type="entry name" value="Aldolase"/>
    <property type="match status" value="1"/>
</dbReference>
<evidence type="ECO:0000256" key="9">
    <source>
        <dbReference type="ARBA" id="ARBA00032837"/>
    </source>
</evidence>
<dbReference type="InterPro" id="IPR001731">
    <property type="entry name" value="ALAD"/>
</dbReference>
<reference evidence="12 13" key="1">
    <citation type="submission" date="2020-04" db="EMBL/GenBank/DDBJ databases">
        <authorList>
            <person name="Alioto T."/>
            <person name="Alioto T."/>
            <person name="Gomez Garrido J."/>
        </authorList>
    </citation>
    <scope>NUCLEOTIDE SEQUENCE [LARGE SCALE GENOMIC DNA]</scope>
</reference>
<dbReference type="PIRSF" id="PIRSF001415">
    <property type="entry name" value="Porphbilin_synth"/>
    <property type="match status" value="1"/>
</dbReference>
<organism evidence="12 13">
    <name type="scientific">Cloeon dipterum</name>
    <dbReference type="NCBI Taxonomy" id="197152"/>
    <lineage>
        <taxon>Eukaryota</taxon>
        <taxon>Metazoa</taxon>
        <taxon>Ecdysozoa</taxon>
        <taxon>Arthropoda</taxon>
        <taxon>Hexapoda</taxon>
        <taxon>Insecta</taxon>
        <taxon>Pterygota</taxon>
        <taxon>Palaeoptera</taxon>
        <taxon>Ephemeroptera</taxon>
        <taxon>Pisciforma</taxon>
        <taxon>Baetidae</taxon>
        <taxon>Cloeon</taxon>
    </lineage>
</organism>